<dbReference type="PANTHER" id="PTHR24276">
    <property type="entry name" value="POLYSERASE-RELATED"/>
    <property type="match status" value="1"/>
</dbReference>
<reference evidence="8" key="1">
    <citation type="submission" date="2021-01" db="UniProtKB">
        <authorList>
            <consortium name="EnsemblMetazoa"/>
        </authorList>
    </citation>
    <scope>IDENTIFICATION</scope>
</reference>
<sequence>MKQFLILALCCRALEAKSSFVPAAKLVNIRSVPRLVRAQESPRLEAIAGEYPYQVSLQICGGSLISKRHVLTAAHCVFSFVGQKKDKNTIKVLVGTNSLTDGDTLMDVDRISHHGAFTNADVSPVMNNDIAVIRLKKEVTESATVKIISLPQPNQDIPENTQMILTGFGSTYTGGPISLKLRQLYMYATNRGVITVAHLCASLGTGYGACQVSDEFAKIESSEDLYTRVSYYLDYINYELSLIS</sequence>
<keyword evidence="5" id="KW-1015">Disulfide bond</keyword>
<dbReference type="GeneID" id="103318035"/>
<dbReference type="RefSeq" id="XP_008217338.1">
    <property type="nucleotide sequence ID" value="XM_008219116.1"/>
</dbReference>
<dbReference type="SMR" id="A0A7M7HDE0"/>
<evidence type="ECO:0000256" key="2">
    <source>
        <dbReference type="ARBA" id="ARBA00022670"/>
    </source>
</evidence>
<protein>
    <recommendedName>
        <fullName evidence="7">Peptidase S1 domain-containing protein</fullName>
    </recommendedName>
</protein>
<dbReference type="KEGG" id="nvi:103318035"/>
<dbReference type="PANTHER" id="PTHR24276:SF98">
    <property type="entry name" value="FI18310P1-RELATED"/>
    <property type="match status" value="1"/>
</dbReference>
<dbReference type="OrthoDB" id="10002959at2759"/>
<dbReference type="Gene3D" id="2.40.10.10">
    <property type="entry name" value="Trypsin-like serine proteases"/>
    <property type="match status" value="1"/>
</dbReference>
<evidence type="ECO:0000256" key="6">
    <source>
        <dbReference type="SAM" id="SignalP"/>
    </source>
</evidence>
<evidence type="ECO:0000313" key="8">
    <source>
        <dbReference type="EnsemblMetazoa" id="XP_008217338"/>
    </source>
</evidence>
<dbReference type="CDD" id="cd00190">
    <property type="entry name" value="Tryp_SPc"/>
    <property type="match status" value="1"/>
</dbReference>
<dbReference type="InterPro" id="IPR009003">
    <property type="entry name" value="Peptidase_S1_PA"/>
</dbReference>
<keyword evidence="9" id="KW-1185">Reference proteome</keyword>
<dbReference type="SUPFAM" id="SSF50494">
    <property type="entry name" value="Trypsin-like serine proteases"/>
    <property type="match status" value="1"/>
</dbReference>
<name>A0A7M7HDE0_NASVI</name>
<dbReference type="InterPro" id="IPR043504">
    <property type="entry name" value="Peptidase_S1_PA_chymotrypsin"/>
</dbReference>
<organism evidence="8 9">
    <name type="scientific">Nasonia vitripennis</name>
    <name type="common">Parasitic wasp</name>
    <dbReference type="NCBI Taxonomy" id="7425"/>
    <lineage>
        <taxon>Eukaryota</taxon>
        <taxon>Metazoa</taxon>
        <taxon>Ecdysozoa</taxon>
        <taxon>Arthropoda</taxon>
        <taxon>Hexapoda</taxon>
        <taxon>Insecta</taxon>
        <taxon>Pterygota</taxon>
        <taxon>Neoptera</taxon>
        <taxon>Endopterygota</taxon>
        <taxon>Hymenoptera</taxon>
        <taxon>Apocrita</taxon>
        <taxon>Proctotrupomorpha</taxon>
        <taxon>Chalcidoidea</taxon>
        <taxon>Pteromalidae</taxon>
        <taxon>Pteromalinae</taxon>
        <taxon>Nasonia</taxon>
    </lineage>
</organism>
<dbReference type="InterPro" id="IPR018114">
    <property type="entry name" value="TRYPSIN_HIS"/>
</dbReference>
<feature type="chain" id="PRO_5029601697" description="Peptidase S1 domain-containing protein" evidence="6">
    <location>
        <begin position="17"/>
        <end position="244"/>
    </location>
</feature>
<dbReference type="GO" id="GO:0004252">
    <property type="term" value="F:serine-type endopeptidase activity"/>
    <property type="evidence" value="ECO:0007669"/>
    <property type="project" value="InterPro"/>
</dbReference>
<dbReference type="FunFam" id="2.40.10.10:FF:000068">
    <property type="entry name" value="transmembrane protease serine 2"/>
    <property type="match status" value="1"/>
</dbReference>
<dbReference type="GO" id="GO:0006508">
    <property type="term" value="P:proteolysis"/>
    <property type="evidence" value="ECO:0007669"/>
    <property type="project" value="UniProtKB-KW"/>
</dbReference>
<evidence type="ECO:0000256" key="1">
    <source>
        <dbReference type="ARBA" id="ARBA00007664"/>
    </source>
</evidence>
<dbReference type="InParanoid" id="A0A7M7HDE0"/>
<evidence type="ECO:0000256" key="5">
    <source>
        <dbReference type="ARBA" id="ARBA00023157"/>
    </source>
</evidence>
<dbReference type="InterPro" id="IPR001254">
    <property type="entry name" value="Trypsin_dom"/>
</dbReference>
<keyword evidence="6" id="KW-0732">Signal</keyword>
<evidence type="ECO:0000259" key="7">
    <source>
        <dbReference type="PROSITE" id="PS50240"/>
    </source>
</evidence>
<dbReference type="InterPro" id="IPR001314">
    <property type="entry name" value="Peptidase_S1A"/>
</dbReference>
<comment type="similarity">
    <text evidence="1">Belongs to the peptidase S1 family.</text>
</comment>
<dbReference type="Proteomes" id="UP000002358">
    <property type="component" value="Chromosome 1"/>
</dbReference>
<evidence type="ECO:0000256" key="3">
    <source>
        <dbReference type="ARBA" id="ARBA00022801"/>
    </source>
</evidence>
<evidence type="ECO:0000256" key="4">
    <source>
        <dbReference type="ARBA" id="ARBA00022825"/>
    </source>
</evidence>
<feature type="domain" description="Peptidase S1" evidence="7">
    <location>
        <begin position="35"/>
        <end position="241"/>
    </location>
</feature>
<dbReference type="Pfam" id="PF00089">
    <property type="entry name" value="Trypsin"/>
    <property type="match status" value="1"/>
</dbReference>
<keyword evidence="3" id="KW-0378">Hydrolase</keyword>
<evidence type="ECO:0000313" key="9">
    <source>
        <dbReference type="Proteomes" id="UP000002358"/>
    </source>
</evidence>
<accession>A0A7M7HDE0</accession>
<dbReference type="AlphaFoldDB" id="A0A7M7HDE0"/>
<dbReference type="PRINTS" id="PR00722">
    <property type="entry name" value="CHYMOTRYPSIN"/>
</dbReference>
<dbReference type="InterPro" id="IPR050430">
    <property type="entry name" value="Peptidase_S1"/>
</dbReference>
<dbReference type="EnsemblMetazoa" id="XM_008219116">
    <property type="protein sequence ID" value="XP_008217338"/>
    <property type="gene ID" value="LOC103318035"/>
</dbReference>
<dbReference type="SMART" id="SM00020">
    <property type="entry name" value="Tryp_SPc"/>
    <property type="match status" value="1"/>
</dbReference>
<feature type="signal peptide" evidence="6">
    <location>
        <begin position="1"/>
        <end position="16"/>
    </location>
</feature>
<dbReference type="PROSITE" id="PS00134">
    <property type="entry name" value="TRYPSIN_HIS"/>
    <property type="match status" value="1"/>
</dbReference>
<proteinExistence type="inferred from homology"/>
<dbReference type="PROSITE" id="PS50240">
    <property type="entry name" value="TRYPSIN_DOM"/>
    <property type="match status" value="1"/>
</dbReference>
<keyword evidence="2" id="KW-0645">Protease</keyword>
<keyword evidence="4" id="KW-0720">Serine protease</keyword>